<evidence type="ECO:0000256" key="1">
    <source>
        <dbReference type="SAM" id="Phobius"/>
    </source>
</evidence>
<dbReference type="OrthoDB" id="9810918at2"/>
<feature type="transmembrane region" description="Helical" evidence="1">
    <location>
        <begin position="182"/>
        <end position="204"/>
    </location>
</feature>
<feature type="chain" id="PRO_5026294698" evidence="2">
    <location>
        <begin position="22"/>
        <end position="276"/>
    </location>
</feature>
<keyword evidence="5" id="KW-1185">Reference proteome</keyword>
<dbReference type="PANTHER" id="PTHR30373">
    <property type="entry name" value="UPF0603 PROTEIN YGCG"/>
    <property type="match status" value="1"/>
</dbReference>
<dbReference type="RefSeq" id="WP_160615506.1">
    <property type="nucleotide sequence ID" value="NZ_WTYR01000001.1"/>
</dbReference>
<keyword evidence="1" id="KW-1133">Transmembrane helix</keyword>
<keyword evidence="1" id="KW-0812">Transmembrane</keyword>
<dbReference type="EMBL" id="WTYR01000001">
    <property type="protein sequence ID" value="MXP09005.1"/>
    <property type="molecule type" value="Genomic_DNA"/>
</dbReference>
<dbReference type="Proteomes" id="UP000429229">
    <property type="component" value="Unassembled WGS sequence"/>
</dbReference>
<proteinExistence type="predicted"/>
<feature type="domain" description="TPM" evidence="3">
    <location>
        <begin position="32"/>
        <end position="155"/>
    </location>
</feature>
<keyword evidence="2" id="KW-0732">Signal</keyword>
<name>A0A6I4U242_9SPHN</name>
<keyword evidence="1" id="KW-0472">Membrane</keyword>
<dbReference type="InterPro" id="IPR007621">
    <property type="entry name" value="TPM_dom"/>
</dbReference>
<protein>
    <submittedName>
        <fullName evidence="4">TPM domain-containing protein</fullName>
    </submittedName>
</protein>
<dbReference type="Pfam" id="PF04536">
    <property type="entry name" value="TPM_phosphatase"/>
    <property type="match status" value="1"/>
</dbReference>
<feature type="signal peptide" evidence="2">
    <location>
        <begin position="1"/>
        <end position="21"/>
    </location>
</feature>
<dbReference type="AlphaFoldDB" id="A0A6I4U242"/>
<gene>
    <name evidence="4" type="ORF">GRI68_02280</name>
</gene>
<accession>A0A6I4U242</accession>
<organism evidence="4 5">
    <name type="scientific">Alteriqipengyuania halimionae</name>
    <dbReference type="NCBI Taxonomy" id="1926630"/>
    <lineage>
        <taxon>Bacteria</taxon>
        <taxon>Pseudomonadati</taxon>
        <taxon>Pseudomonadota</taxon>
        <taxon>Alphaproteobacteria</taxon>
        <taxon>Sphingomonadales</taxon>
        <taxon>Erythrobacteraceae</taxon>
        <taxon>Alteriqipengyuania</taxon>
    </lineage>
</organism>
<evidence type="ECO:0000313" key="5">
    <source>
        <dbReference type="Proteomes" id="UP000429229"/>
    </source>
</evidence>
<evidence type="ECO:0000256" key="2">
    <source>
        <dbReference type="SAM" id="SignalP"/>
    </source>
</evidence>
<dbReference type="PANTHER" id="PTHR30373:SF2">
    <property type="entry name" value="UPF0603 PROTEIN YGCG"/>
    <property type="match status" value="1"/>
</dbReference>
<dbReference type="Gene3D" id="3.10.310.50">
    <property type="match status" value="1"/>
</dbReference>
<comment type="caution">
    <text evidence="4">The sequence shown here is derived from an EMBL/GenBank/DDBJ whole genome shotgun (WGS) entry which is preliminary data.</text>
</comment>
<evidence type="ECO:0000313" key="4">
    <source>
        <dbReference type="EMBL" id="MXP09005.1"/>
    </source>
</evidence>
<sequence>MQRIVILLLVALAFIASPAAAQDFPPAPEGPVYDGADLIPANQEVALDQRLRDYTKATGRTIVVAIVPDMGGVDVDTYAFELAEAWNIGVSGSEENALLFVSRDDRKIAIKTARGLDDRLTDITSGRIIRDTLRPAFRAGDFGGGISQAVDQITERLDLAPVDARAAAEAERAAETRRAEEGGFPIGTVIWLVFMFFFFIVPMFSRGGSRRYRGSRGGNVVRDIILWEAGKSIARGAGGRSSGWGGGFGGGGGGGGGFGGFGGGGGFTGGGASGGW</sequence>
<evidence type="ECO:0000259" key="3">
    <source>
        <dbReference type="Pfam" id="PF04536"/>
    </source>
</evidence>
<reference evidence="4 5" key="1">
    <citation type="submission" date="2019-12" db="EMBL/GenBank/DDBJ databases">
        <title>Genomic-based taxomic classification of the family Erythrobacteraceae.</title>
        <authorList>
            <person name="Xu L."/>
        </authorList>
    </citation>
    <scope>NUCLEOTIDE SEQUENCE [LARGE SCALE GENOMIC DNA]</scope>
    <source>
        <strain evidence="4 5">LMG 29519</strain>
    </source>
</reference>